<dbReference type="AlphaFoldDB" id="A0A0B5DZZ4"/>
<dbReference type="EMBL" id="CP004393">
    <property type="protein sequence ID" value="AJE45772.1"/>
    <property type="molecule type" value="Genomic_DNA"/>
</dbReference>
<dbReference type="Proteomes" id="UP000031521">
    <property type="component" value="Chromosome"/>
</dbReference>
<dbReference type="InterPro" id="IPR038404">
    <property type="entry name" value="TRAP_DctP_sf"/>
</dbReference>
<keyword evidence="2" id="KW-1133">Transmembrane helix</keyword>
<dbReference type="STRING" id="1208324.P73_1057"/>
<comment type="subcellular location">
    <subcellularLocation>
        <location evidence="1">Cell envelope</location>
    </subcellularLocation>
</comment>
<reference evidence="3 4" key="1">
    <citation type="journal article" date="2014" name="Int. J. Syst. Evol. Microbiol.">
        <title>Celeribacter indicus sp. nov., a polycyclic aromatic hydrocarbon-degrading bacterium from deep-sea sediment and reclassification of Huaishuia halophila as Celeribacter halophilus comb. nov.</title>
        <authorList>
            <person name="Lai Q."/>
            <person name="Cao J."/>
            <person name="Yuan J."/>
            <person name="Li F."/>
            <person name="Shao Z."/>
        </authorList>
    </citation>
    <scope>NUCLEOTIDE SEQUENCE [LARGE SCALE GENOMIC DNA]</scope>
    <source>
        <strain evidence="3">P73</strain>
    </source>
</reference>
<dbReference type="Gene3D" id="3.40.190.170">
    <property type="entry name" value="Bacterial extracellular solute-binding protein, family 7"/>
    <property type="match status" value="1"/>
</dbReference>
<dbReference type="KEGG" id="cid:P73_1057"/>
<keyword evidence="2" id="KW-0812">Transmembrane</keyword>
<dbReference type="HOGENOM" id="CLU_1575674_0_0_5"/>
<dbReference type="OrthoDB" id="9769667at2"/>
<keyword evidence="4" id="KW-1185">Reference proteome</keyword>
<evidence type="ECO:0008006" key="5">
    <source>
        <dbReference type="Google" id="ProtNLM"/>
    </source>
</evidence>
<dbReference type="RefSeq" id="WP_043868783.1">
    <property type="nucleotide sequence ID" value="NZ_CP004393.1"/>
</dbReference>
<evidence type="ECO:0000313" key="4">
    <source>
        <dbReference type="Proteomes" id="UP000031521"/>
    </source>
</evidence>
<sequence>MHVTRHSEFVETTTGILTTWPTRWILPVVGLVVALEAMNAVSLAPFATSSYYAMCRAPVPTAADWQDKRARVASGTQALLLERLGATRVVVTAPEIAEAMARGQIDCAIIPFTFLKSYSVADSAKYIVDLPILVSWAISPRIIRRAGSAARWRRVEAVLAGFWAPACCR</sequence>
<evidence type="ECO:0000313" key="3">
    <source>
        <dbReference type="EMBL" id="AJE45772.1"/>
    </source>
</evidence>
<protein>
    <recommendedName>
        <fullName evidence="5">Solute-binding protein family 3/N-terminal domain-containing protein</fullName>
    </recommendedName>
</protein>
<gene>
    <name evidence="3" type="ORF">P73_1057</name>
</gene>
<dbReference type="GO" id="GO:0030313">
    <property type="term" value="C:cell envelope"/>
    <property type="evidence" value="ECO:0007669"/>
    <property type="project" value="UniProtKB-SubCell"/>
</dbReference>
<evidence type="ECO:0000256" key="1">
    <source>
        <dbReference type="ARBA" id="ARBA00004196"/>
    </source>
</evidence>
<accession>A0A0B5DZZ4</accession>
<organism evidence="3 4">
    <name type="scientific">Celeribacter indicus</name>
    <dbReference type="NCBI Taxonomy" id="1208324"/>
    <lineage>
        <taxon>Bacteria</taxon>
        <taxon>Pseudomonadati</taxon>
        <taxon>Pseudomonadota</taxon>
        <taxon>Alphaproteobacteria</taxon>
        <taxon>Rhodobacterales</taxon>
        <taxon>Roseobacteraceae</taxon>
        <taxon>Celeribacter</taxon>
    </lineage>
</organism>
<proteinExistence type="predicted"/>
<keyword evidence="2" id="KW-0472">Membrane</keyword>
<name>A0A0B5DZZ4_9RHOB</name>
<evidence type="ECO:0000256" key="2">
    <source>
        <dbReference type="SAM" id="Phobius"/>
    </source>
</evidence>
<feature type="transmembrane region" description="Helical" evidence="2">
    <location>
        <begin position="24"/>
        <end position="46"/>
    </location>
</feature>